<reference evidence="1 2" key="1">
    <citation type="submission" date="2018-08" db="EMBL/GenBank/DDBJ databases">
        <title>A genome reference for cultivated species of the human gut microbiota.</title>
        <authorList>
            <person name="Zou Y."/>
            <person name="Xue W."/>
            <person name="Luo G."/>
        </authorList>
    </citation>
    <scope>NUCLEOTIDE SEQUENCE [LARGE SCALE GENOMIC DNA]</scope>
    <source>
        <strain evidence="1 2">AM09-9</strain>
    </source>
</reference>
<gene>
    <name evidence="1" type="ORF">DW116_07390</name>
</gene>
<dbReference type="EMBL" id="QRMI01000016">
    <property type="protein sequence ID" value="RHJ61440.1"/>
    <property type="molecule type" value="Genomic_DNA"/>
</dbReference>
<proteinExistence type="predicted"/>
<accession>A0A415D5M3</accession>
<evidence type="ECO:0000313" key="2">
    <source>
        <dbReference type="Proteomes" id="UP000285832"/>
    </source>
</evidence>
<dbReference type="AlphaFoldDB" id="A0A415D5M3"/>
<name>A0A415D5M3_9FIRM</name>
<evidence type="ECO:0000313" key="1">
    <source>
        <dbReference type="EMBL" id="RHJ61440.1"/>
    </source>
</evidence>
<comment type="caution">
    <text evidence="1">The sequence shown here is derived from an EMBL/GenBank/DDBJ whole genome shotgun (WGS) entry which is preliminary data.</text>
</comment>
<dbReference type="RefSeq" id="WP_023923165.1">
    <property type="nucleotide sequence ID" value="NZ_JAQDJO010000016.1"/>
</dbReference>
<dbReference type="Proteomes" id="UP000285832">
    <property type="component" value="Unassembled WGS sequence"/>
</dbReference>
<organism evidence="1 2">
    <name type="scientific">[Ruminococcus] lactaris</name>
    <dbReference type="NCBI Taxonomy" id="46228"/>
    <lineage>
        <taxon>Bacteria</taxon>
        <taxon>Bacillati</taxon>
        <taxon>Bacillota</taxon>
        <taxon>Clostridia</taxon>
        <taxon>Lachnospirales</taxon>
        <taxon>Lachnospiraceae</taxon>
        <taxon>Mediterraneibacter</taxon>
    </lineage>
</organism>
<protein>
    <submittedName>
        <fullName evidence="1">Uncharacterized protein</fullName>
    </submittedName>
</protein>
<sequence>MKYYTVYREDTEEIIAFGNAVQCAEILGLKDARQFHAFVSKTRSGLRKRYKVVIEEDDEE</sequence>